<dbReference type="Pfam" id="PF01607">
    <property type="entry name" value="CBM_14"/>
    <property type="match status" value="2"/>
</dbReference>
<dbReference type="PROSITE" id="PS50039">
    <property type="entry name" value="FORK_HEAD_3"/>
    <property type="match status" value="1"/>
</dbReference>
<reference evidence="8 9" key="1">
    <citation type="submission" date="2024-05" db="EMBL/GenBank/DDBJ databases">
        <title>Culex pipiens pipiens assembly and annotation.</title>
        <authorList>
            <person name="Alout H."/>
            <person name="Durand T."/>
        </authorList>
    </citation>
    <scope>NUCLEOTIDE SEQUENCE [LARGE SCALE GENOMIC DNA]</scope>
    <source>
        <strain evidence="8">HA-2024</strain>
        <tissue evidence="8">Whole body</tissue>
    </source>
</reference>
<feature type="compositionally biased region" description="Gly residues" evidence="5">
    <location>
        <begin position="157"/>
        <end position="173"/>
    </location>
</feature>
<dbReference type="PROSITE" id="PS00657">
    <property type="entry name" value="FORK_HEAD_1"/>
    <property type="match status" value="1"/>
</dbReference>
<keyword evidence="3 4" id="KW-0539">Nucleus</keyword>
<feature type="domain" description="Fork-head" evidence="6">
    <location>
        <begin position="70"/>
        <end position="196"/>
    </location>
</feature>
<evidence type="ECO:0008006" key="10">
    <source>
        <dbReference type="Google" id="ProtNLM"/>
    </source>
</evidence>
<dbReference type="Gene3D" id="2.170.140.10">
    <property type="entry name" value="Chitin binding domain"/>
    <property type="match status" value="2"/>
</dbReference>
<dbReference type="SMART" id="SM00339">
    <property type="entry name" value="FH"/>
    <property type="match status" value="1"/>
</dbReference>
<dbReference type="Gene3D" id="1.10.10.10">
    <property type="entry name" value="Winged helix-like DNA-binding domain superfamily/Winged helix DNA-binding domain"/>
    <property type="match status" value="1"/>
</dbReference>
<accession>A0ABD1DWT4</accession>
<feature type="region of interest" description="Disordered" evidence="5">
    <location>
        <begin position="190"/>
        <end position="216"/>
    </location>
</feature>
<sequence length="513" mass="55452">MLPYSSYAAALDQIHSINQELSLLGSSGGRYFPLDVGVGGGFGPQPGGYLGLNQWSLPFSFLKAAHRPEKPPFSYIALIAMAISSAPKQRLTLSGIYKYIMDNFPYYRENKQGWQNSIRHNLSLNDCFVKVPRDKSSPSRSGSSSGRTSTEGAELSDGGGSTGSNGGAGGGKGSYWMLDPSANDMFEQGNYRRRRTRRQRSAKNDPQRALSSGGHNLDGVVSNCYHSMSLLPSFPAASSGQRTTSLPGHRRGQVPLSPCPSASSSPAEQFEASGGPPILANGIVKRDFDEATDCGAPGEGALTGLPGVGIGHQGTAAVADNYLDNFQSNFPSLDAFLGELNAVQSGATSQADLQRDGSGTSAWESACPPWWEQPLQSTFLPHPTDCSKYLTCVSGETVAKSCPNGLHWNNLRKICDLPWVASCNPRPVDCSFGQLLPHVDCDKYYLCLDNSRKVVLYCPQFLHFNERSKKCVYWCTTSNYNTTSNNSGTCFNNFDHISTNYYLARVHYVGSSG</sequence>
<comment type="caution">
    <text evidence="8">The sequence shown here is derived from an EMBL/GenBank/DDBJ whole genome shotgun (WGS) entry which is preliminary data.</text>
</comment>
<gene>
    <name evidence="8" type="ORF">pipiens_005458</name>
</gene>
<protein>
    <recommendedName>
        <fullName evidence="10">Fork-head domain-containing protein</fullName>
    </recommendedName>
</protein>
<dbReference type="InterPro" id="IPR036390">
    <property type="entry name" value="WH_DNA-bd_sf"/>
</dbReference>
<dbReference type="GO" id="GO:0003677">
    <property type="term" value="F:DNA binding"/>
    <property type="evidence" value="ECO:0007669"/>
    <property type="project" value="UniProtKB-UniRule"/>
</dbReference>
<evidence type="ECO:0000256" key="1">
    <source>
        <dbReference type="ARBA" id="ARBA00022473"/>
    </source>
</evidence>
<feature type="compositionally biased region" description="Low complexity" evidence="5">
    <location>
        <begin position="255"/>
        <end position="267"/>
    </location>
</feature>
<dbReference type="PANTHER" id="PTHR11829">
    <property type="entry name" value="FORKHEAD BOX PROTEIN"/>
    <property type="match status" value="1"/>
</dbReference>
<keyword evidence="9" id="KW-1185">Reference proteome</keyword>
<evidence type="ECO:0000259" key="6">
    <source>
        <dbReference type="PROSITE" id="PS50039"/>
    </source>
</evidence>
<evidence type="ECO:0000313" key="9">
    <source>
        <dbReference type="Proteomes" id="UP001562425"/>
    </source>
</evidence>
<evidence type="ECO:0000259" key="7">
    <source>
        <dbReference type="PROSITE" id="PS50940"/>
    </source>
</evidence>
<dbReference type="FunFam" id="1.10.10.10:FF:000598">
    <property type="entry name" value="forkhead box protein I1 isoform X2"/>
    <property type="match status" value="1"/>
</dbReference>
<feature type="compositionally biased region" description="Low complexity" evidence="5">
    <location>
        <begin position="138"/>
        <end position="150"/>
    </location>
</feature>
<dbReference type="EMBL" id="JBEHCU010000805">
    <property type="protein sequence ID" value="KAL1404102.1"/>
    <property type="molecule type" value="Genomic_DNA"/>
</dbReference>
<dbReference type="SUPFAM" id="SSF46785">
    <property type="entry name" value="Winged helix' DNA-binding domain"/>
    <property type="match status" value="1"/>
</dbReference>
<dbReference type="AlphaFoldDB" id="A0ABD1DWT4"/>
<dbReference type="PROSITE" id="PS50940">
    <property type="entry name" value="CHIT_BIND_II"/>
    <property type="match status" value="2"/>
</dbReference>
<dbReference type="InterPro" id="IPR002557">
    <property type="entry name" value="Chitin-bd_dom"/>
</dbReference>
<keyword evidence="2 4" id="KW-0238">DNA-binding</keyword>
<feature type="compositionally biased region" description="Basic residues" evidence="5">
    <location>
        <begin position="191"/>
        <end position="201"/>
    </location>
</feature>
<dbReference type="InterPro" id="IPR050211">
    <property type="entry name" value="FOX_domain-containing"/>
</dbReference>
<proteinExistence type="predicted"/>
<dbReference type="InterPro" id="IPR018122">
    <property type="entry name" value="TF_fork_head_CS_1"/>
</dbReference>
<evidence type="ECO:0000256" key="5">
    <source>
        <dbReference type="SAM" id="MobiDB-lite"/>
    </source>
</evidence>
<feature type="region of interest" description="Disordered" evidence="5">
    <location>
        <begin position="132"/>
        <end position="174"/>
    </location>
</feature>
<dbReference type="PANTHER" id="PTHR11829:SF388">
    <property type="entry name" value="FORK HEAD DOMAIN-CONTAINING PROTEIN L1-RELATED"/>
    <property type="match status" value="1"/>
</dbReference>
<feature type="domain" description="Chitin-binding type-2" evidence="7">
    <location>
        <begin position="427"/>
        <end position="473"/>
    </location>
</feature>
<dbReference type="PROSITE" id="PS00658">
    <property type="entry name" value="FORK_HEAD_2"/>
    <property type="match status" value="1"/>
</dbReference>
<feature type="DNA-binding region" description="Fork-head" evidence="4">
    <location>
        <begin position="70"/>
        <end position="196"/>
    </location>
</feature>
<evidence type="ECO:0000256" key="2">
    <source>
        <dbReference type="ARBA" id="ARBA00023125"/>
    </source>
</evidence>
<name>A0ABD1DWT4_CULPP</name>
<dbReference type="PRINTS" id="PR00053">
    <property type="entry name" value="FORKHEAD"/>
</dbReference>
<feature type="domain" description="Chitin-binding type-2" evidence="7">
    <location>
        <begin position="364"/>
        <end position="425"/>
    </location>
</feature>
<dbReference type="Proteomes" id="UP001562425">
    <property type="component" value="Unassembled WGS sequence"/>
</dbReference>
<evidence type="ECO:0000256" key="3">
    <source>
        <dbReference type="ARBA" id="ARBA00023242"/>
    </source>
</evidence>
<dbReference type="InterPro" id="IPR030456">
    <property type="entry name" value="TF_fork_head_CS_2"/>
</dbReference>
<keyword evidence="1" id="KW-0217">Developmental protein</keyword>
<dbReference type="InterPro" id="IPR036388">
    <property type="entry name" value="WH-like_DNA-bd_sf"/>
</dbReference>
<evidence type="ECO:0000313" key="8">
    <source>
        <dbReference type="EMBL" id="KAL1404102.1"/>
    </source>
</evidence>
<feature type="compositionally biased region" description="Polar residues" evidence="5">
    <location>
        <begin position="236"/>
        <end position="246"/>
    </location>
</feature>
<evidence type="ECO:0000256" key="4">
    <source>
        <dbReference type="PROSITE-ProRule" id="PRU00089"/>
    </source>
</evidence>
<organism evidence="8 9">
    <name type="scientific">Culex pipiens pipiens</name>
    <name type="common">Northern house mosquito</name>
    <dbReference type="NCBI Taxonomy" id="38569"/>
    <lineage>
        <taxon>Eukaryota</taxon>
        <taxon>Metazoa</taxon>
        <taxon>Ecdysozoa</taxon>
        <taxon>Arthropoda</taxon>
        <taxon>Hexapoda</taxon>
        <taxon>Insecta</taxon>
        <taxon>Pterygota</taxon>
        <taxon>Neoptera</taxon>
        <taxon>Endopterygota</taxon>
        <taxon>Diptera</taxon>
        <taxon>Nematocera</taxon>
        <taxon>Culicoidea</taxon>
        <taxon>Culicidae</taxon>
        <taxon>Culicinae</taxon>
        <taxon>Culicini</taxon>
        <taxon>Culex</taxon>
        <taxon>Culex</taxon>
    </lineage>
</organism>
<feature type="region of interest" description="Disordered" evidence="5">
    <location>
        <begin position="236"/>
        <end position="276"/>
    </location>
</feature>
<dbReference type="InterPro" id="IPR036508">
    <property type="entry name" value="Chitin-bd_dom_sf"/>
</dbReference>
<dbReference type="InterPro" id="IPR001766">
    <property type="entry name" value="Fork_head_dom"/>
</dbReference>
<dbReference type="Pfam" id="PF00250">
    <property type="entry name" value="Forkhead"/>
    <property type="match status" value="1"/>
</dbReference>
<dbReference type="SUPFAM" id="SSF57625">
    <property type="entry name" value="Invertebrate chitin-binding proteins"/>
    <property type="match status" value="2"/>
</dbReference>
<dbReference type="SMART" id="SM00494">
    <property type="entry name" value="ChtBD2"/>
    <property type="match status" value="2"/>
</dbReference>
<comment type="subcellular location">
    <subcellularLocation>
        <location evidence="4">Nucleus</location>
    </subcellularLocation>
</comment>
<dbReference type="GO" id="GO:0005634">
    <property type="term" value="C:nucleus"/>
    <property type="evidence" value="ECO:0007669"/>
    <property type="project" value="UniProtKB-SubCell"/>
</dbReference>